<dbReference type="NCBIfam" id="TIGR02605">
    <property type="entry name" value="CxxC_CxxC_SSSS"/>
    <property type="match status" value="1"/>
</dbReference>
<evidence type="ECO:0000313" key="2">
    <source>
        <dbReference type="EMBL" id="OAA30066.1"/>
    </source>
</evidence>
<feature type="domain" description="Putative regulatory protein FmdB zinc ribbon" evidence="1">
    <location>
        <begin position="1"/>
        <end position="41"/>
    </location>
</feature>
<dbReference type="RefSeq" id="WP_068347713.1">
    <property type="nucleotide sequence ID" value="NZ_JFHK01000015.1"/>
</dbReference>
<evidence type="ECO:0000313" key="3">
    <source>
        <dbReference type="Proteomes" id="UP000077339"/>
    </source>
</evidence>
<dbReference type="Proteomes" id="UP000077339">
    <property type="component" value="Unassembled WGS sequence"/>
</dbReference>
<dbReference type="PANTHER" id="PTHR34404:SF2">
    <property type="entry name" value="CONSERVED SERINE RICH PROTEIN"/>
    <property type="match status" value="1"/>
</dbReference>
<dbReference type="PATRIC" id="fig|1453497.3.peg.152"/>
<dbReference type="STRING" id="1453497.AT15_00705"/>
<dbReference type="InterPro" id="IPR013429">
    <property type="entry name" value="Regulatory_FmdB_Zinc_ribbon"/>
</dbReference>
<accession>A0A176K0Y9</accession>
<gene>
    <name evidence="2" type="ORF">AT15_00705</name>
</gene>
<comment type="caution">
    <text evidence="2">The sequence shown here is derived from an EMBL/GenBank/DDBJ whole genome shotgun (WGS) entry which is preliminary data.</text>
</comment>
<proteinExistence type="predicted"/>
<dbReference type="PANTHER" id="PTHR34404">
    <property type="entry name" value="REGULATORY PROTEIN, FMDB FAMILY"/>
    <property type="match status" value="1"/>
</dbReference>
<protein>
    <submittedName>
        <fullName evidence="2">FmdB family transcriptional regulator</fullName>
    </submittedName>
</protein>
<reference evidence="2 3" key="1">
    <citation type="submission" date="2014-02" db="EMBL/GenBank/DDBJ databases">
        <title>Kosmotoga genome sequencing.</title>
        <authorList>
            <person name="Pollo S.M."/>
            <person name="Charchuk R."/>
            <person name="Nesbo C.L."/>
        </authorList>
    </citation>
    <scope>NUCLEOTIDE SEQUENCE [LARGE SCALE GENOMIC DNA]</scope>
    <source>
        <strain evidence="2 3">S304</strain>
    </source>
</reference>
<keyword evidence="3" id="KW-1185">Reference proteome</keyword>
<evidence type="ECO:0000259" key="1">
    <source>
        <dbReference type="SMART" id="SM00834"/>
    </source>
</evidence>
<dbReference type="EMBL" id="JFHK01000015">
    <property type="protein sequence ID" value="OAA30066.1"/>
    <property type="molecule type" value="Genomic_DNA"/>
</dbReference>
<sequence length="69" mass="7535">MPRYRYVCESCANEIEAFQKISEEPLTTCPSCGGKLRKAIASVGVVFKGSGFYSTDSRSSSEKTKSSED</sequence>
<organism evidence="2 3">
    <name type="scientific">Kosmotoga arenicorallina S304</name>
    <dbReference type="NCBI Taxonomy" id="1453497"/>
    <lineage>
        <taxon>Bacteria</taxon>
        <taxon>Thermotogati</taxon>
        <taxon>Thermotogota</taxon>
        <taxon>Thermotogae</taxon>
        <taxon>Kosmotogales</taxon>
        <taxon>Kosmotogaceae</taxon>
        <taxon>Kosmotoga</taxon>
    </lineage>
</organism>
<dbReference type="SMART" id="SM00834">
    <property type="entry name" value="CxxC_CXXC_SSSS"/>
    <property type="match status" value="1"/>
</dbReference>
<dbReference type="OrthoDB" id="9813321at2"/>
<dbReference type="AlphaFoldDB" id="A0A176K0Y9"/>
<dbReference type="Pfam" id="PF09723">
    <property type="entry name" value="Zn_ribbon_8"/>
    <property type="match status" value="1"/>
</dbReference>
<name>A0A176K0Y9_9BACT</name>